<dbReference type="GO" id="GO:0016740">
    <property type="term" value="F:transferase activity"/>
    <property type="evidence" value="ECO:0007669"/>
    <property type="project" value="UniProtKB-KW"/>
</dbReference>
<proteinExistence type="predicted"/>
<name>A0A4R7Q7M4_9FLAO</name>
<sequence>MKYAAVIVTYGDRISYLRQVINALLEEHLEAIVIVSNGSEDNSLAEIKRLTESHGIISLIDLETNTGSANAFRKGIDSALHHGADYIWLLDDDTQPKPGALKALVKYWNLTNPNNSKLLALLSSRSDRKIYKEAIQSQSPYAILGPNNSFLGFDLYQKVKSLIVKSRAEYNTDITFGQVAVAPYGGLFFHRNVIEAIGLPDTDFFLYADDHEFSYRITQQHGEIILVLKSELVDLETSFHLRPSKNILSTRYFATNSKEAIYYSVRNNVYFERQFIDNRVRYSLNKFVYLSMLFAVMLLHPNQFWKFKVILKAIGHSKKFKNHD</sequence>
<organism evidence="2 3">
    <name type="scientific">Gelidibacter sediminis</name>
    <dbReference type="NCBI Taxonomy" id="1608710"/>
    <lineage>
        <taxon>Bacteria</taxon>
        <taxon>Pseudomonadati</taxon>
        <taxon>Bacteroidota</taxon>
        <taxon>Flavobacteriia</taxon>
        <taxon>Flavobacteriales</taxon>
        <taxon>Flavobacteriaceae</taxon>
        <taxon>Gelidibacter</taxon>
    </lineage>
</organism>
<dbReference type="Proteomes" id="UP000294689">
    <property type="component" value="Unassembled WGS sequence"/>
</dbReference>
<dbReference type="EMBL" id="SOBW01000007">
    <property type="protein sequence ID" value="TDU43544.1"/>
    <property type="molecule type" value="Genomic_DNA"/>
</dbReference>
<keyword evidence="2" id="KW-0808">Transferase</keyword>
<feature type="domain" description="Glycosyltransferase 2-like" evidence="1">
    <location>
        <begin position="6"/>
        <end position="112"/>
    </location>
</feature>
<dbReference type="InterPro" id="IPR001173">
    <property type="entry name" value="Glyco_trans_2-like"/>
</dbReference>
<evidence type="ECO:0000259" key="1">
    <source>
        <dbReference type="Pfam" id="PF00535"/>
    </source>
</evidence>
<dbReference type="RefSeq" id="WP_133756994.1">
    <property type="nucleotide sequence ID" value="NZ_SOBW01000007.1"/>
</dbReference>
<evidence type="ECO:0000313" key="2">
    <source>
        <dbReference type="EMBL" id="TDU43544.1"/>
    </source>
</evidence>
<dbReference type="InterPro" id="IPR050834">
    <property type="entry name" value="Glycosyltransf_2"/>
</dbReference>
<keyword evidence="3" id="KW-1185">Reference proteome</keyword>
<evidence type="ECO:0000313" key="3">
    <source>
        <dbReference type="Proteomes" id="UP000294689"/>
    </source>
</evidence>
<dbReference type="SUPFAM" id="SSF53448">
    <property type="entry name" value="Nucleotide-diphospho-sugar transferases"/>
    <property type="match status" value="1"/>
</dbReference>
<accession>A0A4R7Q7M4</accession>
<dbReference type="PANTHER" id="PTHR43685">
    <property type="entry name" value="GLYCOSYLTRANSFERASE"/>
    <property type="match status" value="1"/>
</dbReference>
<dbReference type="AlphaFoldDB" id="A0A4R7Q7M4"/>
<dbReference type="InterPro" id="IPR029044">
    <property type="entry name" value="Nucleotide-diphossugar_trans"/>
</dbReference>
<protein>
    <submittedName>
        <fullName evidence="2">GT2 family glycosyltransferase</fullName>
    </submittedName>
</protein>
<reference evidence="2 3" key="1">
    <citation type="submission" date="2019-03" db="EMBL/GenBank/DDBJ databases">
        <title>Genomic Encyclopedia of Archaeal and Bacterial Type Strains, Phase II (KMG-II): from individual species to whole genera.</title>
        <authorList>
            <person name="Goeker M."/>
        </authorList>
    </citation>
    <scope>NUCLEOTIDE SEQUENCE [LARGE SCALE GENOMIC DNA]</scope>
    <source>
        <strain evidence="2 3">DSM 28135</strain>
    </source>
</reference>
<dbReference type="PANTHER" id="PTHR43685:SF2">
    <property type="entry name" value="GLYCOSYLTRANSFERASE 2-LIKE DOMAIN-CONTAINING PROTEIN"/>
    <property type="match status" value="1"/>
</dbReference>
<dbReference type="Pfam" id="PF00535">
    <property type="entry name" value="Glycos_transf_2"/>
    <property type="match status" value="1"/>
</dbReference>
<dbReference type="OrthoDB" id="9771846at2"/>
<gene>
    <name evidence="2" type="ORF">BXY82_0958</name>
</gene>
<dbReference type="Gene3D" id="3.90.550.10">
    <property type="entry name" value="Spore Coat Polysaccharide Biosynthesis Protein SpsA, Chain A"/>
    <property type="match status" value="1"/>
</dbReference>
<comment type="caution">
    <text evidence="2">The sequence shown here is derived from an EMBL/GenBank/DDBJ whole genome shotgun (WGS) entry which is preliminary data.</text>
</comment>